<evidence type="ECO:0000259" key="14">
    <source>
        <dbReference type="Pfam" id="PF17042"/>
    </source>
</evidence>
<dbReference type="AlphaFoldDB" id="A0AAI8TUP6"/>
<dbReference type="InterPro" id="IPR010737">
    <property type="entry name" value="4-carb_acid_sugar_kinase_N"/>
</dbReference>
<dbReference type="RefSeq" id="WP_036429891.1">
    <property type="nucleotide sequence ID" value="NZ_AP022567.1"/>
</dbReference>
<dbReference type="InterPro" id="IPR037051">
    <property type="entry name" value="4-carb_acid_sugar_kinase_N_sf"/>
</dbReference>
<comment type="similarity">
    <text evidence="1">Belongs to the four-carbon acid sugar kinase family.</text>
</comment>
<dbReference type="InterPro" id="IPR031475">
    <property type="entry name" value="NBD_C"/>
</dbReference>
<gene>
    <name evidence="16" type="primary">otnK_2</name>
    <name evidence="16" type="ORF">hbim_03233</name>
    <name evidence="15" type="ORF">MMAGJ_35960</name>
</gene>
<reference evidence="15 17" key="1">
    <citation type="journal article" date="2019" name="Emerg. Microbes Infect.">
        <title>Comprehensive subspecies identification of 175 nontuberculous mycobacteria species based on 7547 genomic profiles.</title>
        <authorList>
            <person name="Matsumoto Y."/>
            <person name="Kinjo T."/>
            <person name="Motooka D."/>
            <person name="Nabeya D."/>
            <person name="Jung N."/>
            <person name="Uechi K."/>
            <person name="Horii T."/>
            <person name="Iida T."/>
            <person name="Fujita J."/>
            <person name="Nakamura S."/>
        </authorList>
    </citation>
    <scope>NUCLEOTIDE SEQUENCE [LARGE SCALE GENOMIC DNA]</scope>
    <source>
        <strain evidence="15 17">JCM 12375</strain>
    </source>
</reference>
<feature type="domain" description="Four-carbon acid sugar kinase N-terminal" evidence="13">
    <location>
        <begin position="3"/>
        <end position="228"/>
    </location>
</feature>
<dbReference type="Pfam" id="PF17042">
    <property type="entry name" value="NBD_C"/>
    <property type="match status" value="1"/>
</dbReference>
<proteinExistence type="inferred from homology"/>
<comment type="catalytic activity">
    <reaction evidence="8">
        <text>3-dehydro-D-erythronate + ATP = 3-dehydro-4-O-phospho-D-erythronate + ADP + H(+)</text>
        <dbReference type="Rhea" id="RHEA:52556"/>
        <dbReference type="ChEBI" id="CHEBI:15378"/>
        <dbReference type="ChEBI" id="CHEBI:30616"/>
        <dbReference type="ChEBI" id="CHEBI:57958"/>
        <dbReference type="ChEBI" id="CHEBI:136593"/>
        <dbReference type="ChEBI" id="CHEBI:456216"/>
        <dbReference type="EC" id="2.7.1.217"/>
    </reaction>
</comment>
<sequence length="405" mass="41864">MQLGCVADDFTGATDLAGMFARHGLPTLVVRGVPSDLPATGAEVVVVALKSRTAPADAAVRESVAALKWLREQGCQRFYFKYCSTFDSTPQGNIGPVMDALMSELDTAFTVACPALPVNGRTVYNGHLFVGTDLLHESSMRNHPLTPMDDANLVRLLNRQTSGPVGLISWKTVASGTEAIRDAFAEQRGAGVRVAVVDAIADQDLVALGEACAELPLVTAASGLATGLLTTLRLDFGAPPSVPRVGGACAVVAGSASKTTAAQIGAMRAHHPAFEISAEAVLSGSDVVSEALDWAAPRLAKGPVLVHTAAGRVNVKASEKLELTMAAIACGLVSAGVRRLVVAGGETSGAVVNELGVRTLHIGPEISPGVPWTFTLDGPQPIALALKSGNFGSVDLFTRAFEVLP</sequence>
<evidence type="ECO:0000256" key="8">
    <source>
        <dbReference type="ARBA" id="ARBA00036346"/>
    </source>
</evidence>
<dbReference type="EMBL" id="AP022567">
    <property type="protein sequence ID" value="BBX34314.1"/>
    <property type="molecule type" value="Genomic_DNA"/>
</dbReference>
<evidence type="ECO:0000313" key="15">
    <source>
        <dbReference type="EMBL" id="BBX34314.1"/>
    </source>
</evidence>
<evidence type="ECO:0000256" key="4">
    <source>
        <dbReference type="ARBA" id="ARBA00022777"/>
    </source>
</evidence>
<dbReference type="SUPFAM" id="SSF142764">
    <property type="entry name" value="YgbK-like"/>
    <property type="match status" value="1"/>
</dbReference>
<evidence type="ECO:0000256" key="5">
    <source>
        <dbReference type="ARBA" id="ARBA00022840"/>
    </source>
</evidence>
<dbReference type="EC" id="2.7.1.217" evidence="10"/>
<keyword evidence="5" id="KW-0067">ATP-binding</keyword>
<accession>A0AAI8TUP6</accession>
<dbReference type="Gene3D" id="3.40.50.10840">
    <property type="entry name" value="Putative sugar-binding, N-terminal domain"/>
    <property type="match status" value="1"/>
</dbReference>
<organism evidence="16 18">
    <name type="scientific">Mycolicibacterium mageritense</name>
    <name type="common">Mycobacterium mageritense</name>
    <dbReference type="NCBI Taxonomy" id="53462"/>
    <lineage>
        <taxon>Bacteria</taxon>
        <taxon>Bacillati</taxon>
        <taxon>Actinomycetota</taxon>
        <taxon>Actinomycetes</taxon>
        <taxon>Mycobacteriales</taxon>
        <taxon>Mycobacteriaceae</taxon>
        <taxon>Mycolicibacterium</taxon>
    </lineage>
</organism>
<feature type="domain" description="Four-carbon acid sugar kinase nucleotide binding" evidence="14">
    <location>
        <begin position="250"/>
        <end position="397"/>
    </location>
</feature>
<reference evidence="15" key="2">
    <citation type="submission" date="2020-02" db="EMBL/GenBank/DDBJ databases">
        <authorList>
            <person name="Matsumoto Y."/>
            <person name="Motooka D."/>
            <person name="Nakamura S."/>
        </authorList>
    </citation>
    <scope>NUCLEOTIDE SEQUENCE</scope>
    <source>
        <strain evidence="15">JCM 12375</strain>
    </source>
</reference>
<dbReference type="EMBL" id="AP027452">
    <property type="protein sequence ID" value="BDY29295.1"/>
    <property type="molecule type" value="Genomic_DNA"/>
</dbReference>
<evidence type="ECO:0000313" key="17">
    <source>
        <dbReference type="Proteomes" id="UP000465622"/>
    </source>
</evidence>
<name>A0AAI8TUP6_MYCME</name>
<dbReference type="Gene3D" id="3.40.980.20">
    <property type="entry name" value="Four-carbon acid sugar kinase, nucleotide binding domain"/>
    <property type="match status" value="1"/>
</dbReference>
<dbReference type="InterPro" id="IPR042213">
    <property type="entry name" value="NBD_C_sf"/>
</dbReference>
<evidence type="ECO:0000256" key="10">
    <source>
        <dbReference type="ARBA" id="ARBA00039095"/>
    </source>
</evidence>
<keyword evidence="2 16" id="KW-0808">Transferase</keyword>
<evidence type="ECO:0000256" key="12">
    <source>
        <dbReference type="ARBA" id="ARBA00041377"/>
    </source>
</evidence>
<dbReference type="GO" id="GO:0005524">
    <property type="term" value="F:ATP binding"/>
    <property type="evidence" value="ECO:0007669"/>
    <property type="project" value="UniProtKB-KW"/>
</dbReference>
<dbReference type="InterPro" id="IPR050007">
    <property type="entry name" value="OtnK"/>
</dbReference>
<evidence type="ECO:0000256" key="1">
    <source>
        <dbReference type="ARBA" id="ARBA00005715"/>
    </source>
</evidence>
<comment type="catalytic activity">
    <reaction evidence="7">
        <text>3-dehydro-L-erythronate + ATP = 3-dehydro-4-O-phospho-L-erythronate + ADP + H(+)</text>
        <dbReference type="Rhea" id="RHEA:52552"/>
        <dbReference type="ChEBI" id="CHEBI:15378"/>
        <dbReference type="ChEBI" id="CHEBI:30616"/>
        <dbReference type="ChEBI" id="CHEBI:136592"/>
        <dbReference type="ChEBI" id="CHEBI:136670"/>
        <dbReference type="ChEBI" id="CHEBI:456216"/>
        <dbReference type="EC" id="2.7.1.217"/>
    </reaction>
</comment>
<keyword evidence="3" id="KW-0547">Nucleotide-binding</keyword>
<dbReference type="GO" id="GO:0016301">
    <property type="term" value="F:kinase activity"/>
    <property type="evidence" value="ECO:0007669"/>
    <property type="project" value="UniProtKB-KW"/>
</dbReference>
<evidence type="ECO:0000256" key="9">
    <source>
        <dbReference type="ARBA" id="ARBA00037335"/>
    </source>
</evidence>
<reference evidence="16" key="3">
    <citation type="submission" date="2023-03" db="EMBL/GenBank/DDBJ databases">
        <title>Draft genome sequence of a Mycolicibacterium mageritense strain H4_3_1 isolated from a hybrid biological-inorganic system reactor.</title>
        <authorList>
            <person name="Feng X."/>
            <person name="Kazama D."/>
            <person name="Sato K."/>
            <person name="Kobayashi H."/>
        </authorList>
    </citation>
    <scope>NUCLEOTIDE SEQUENCE</scope>
    <source>
        <strain evidence="16">H4_3_1</strain>
    </source>
</reference>
<evidence type="ECO:0000313" key="18">
    <source>
        <dbReference type="Proteomes" id="UP001241092"/>
    </source>
</evidence>
<evidence type="ECO:0000313" key="16">
    <source>
        <dbReference type="EMBL" id="BDY29295.1"/>
    </source>
</evidence>
<comment type="function">
    <text evidence="9">Catalyzes the ATP-dependent phosphorylation of 3-oxo-tetronate to 3-oxo-tetronate 4-phosphate.</text>
</comment>
<evidence type="ECO:0000256" key="3">
    <source>
        <dbReference type="ARBA" id="ARBA00022741"/>
    </source>
</evidence>
<evidence type="ECO:0000259" key="13">
    <source>
        <dbReference type="Pfam" id="PF07005"/>
    </source>
</evidence>
<evidence type="ECO:0000256" key="2">
    <source>
        <dbReference type="ARBA" id="ARBA00022679"/>
    </source>
</evidence>
<keyword evidence="17" id="KW-1185">Reference proteome</keyword>
<dbReference type="NCBIfam" id="NF043035">
    <property type="entry name" value="OxoTetrKin"/>
    <property type="match status" value="1"/>
</dbReference>
<keyword evidence="4 16" id="KW-0418">Kinase</keyword>
<dbReference type="Pfam" id="PF07005">
    <property type="entry name" value="SBD_N"/>
    <property type="match status" value="1"/>
</dbReference>
<dbReference type="Proteomes" id="UP000465622">
    <property type="component" value="Chromosome"/>
</dbReference>
<dbReference type="Proteomes" id="UP001241092">
    <property type="component" value="Chromosome"/>
</dbReference>
<protein>
    <recommendedName>
        <fullName evidence="11">3-oxo-tetronate kinase</fullName>
        <ecNumber evidence="10">2.7.1.217</ecNumber>
    </recommendedName>
    <alternativeName>
        <fullName evidence="12">3-dehydrotetronate 4-kinase</fullName>
    </alternativeName>
</protein>
<evidence type="ECO:0000256" key="11">
    <source>
        <dbReference type="ARBA" id="ARBA00039461"/>
    </source>
</evidence>
<evidence type="ECO:0000256" key="6">
    <source>
        <dbReference type="ARBA" id="ARBA00023277"/>
    </source>
</evidence>
<keyword evidence="6" id="KW-0119">Carbohydrate metabolism</keyword>
<evidence type="ECO:0000256" key="7">
    <source>
        <dbReference type="ARBA" id="ARBA00035898"/>
    </source>
</evidence>